<keyword evidence="1" id="KW-0238">DNA-binding</keyword>
<dbReference type="PANTHER" id="PTHR46558">
    <property type="entry name" value="TRACRIPTIONAL REGULATORY PROTEIN-RELATED-RELATED"/>
    <property type="match status" value="1"/>
</dbReference>
<dbReference type="EMBL" id="QXJM01000039">
    <property type="protein sequence ID" value="RIE03118.1"/>
    <property type="molecule type" value="Genomic_DNA"/>
</dbReference>
<dbReference type="Proteomes" id="UP000266340">
    <property type="component" value="Unassembled WGS sequence"/>
</dbReference>
<dbReference type="OrthoDB" id="9808239at2"/>
<sequence length="68" mass="7904">MNNRLEEIRKQRGIKQEELAAALEVSRQTIGSLENGRYNPSILLAFKIARFFGMSIEEIFIFEEDENV</sequence>
<dbReference type="SMART" id="SM00530">
    <property type="entry name" value="HTH_XRE"/>
    <property type="match status" value="1"/>
</dbReference>
<dbReference type="RefSeq" id="WP_119149799.1">
    <property type="nucleotide sequence ID" value="NZ_JBHSOV010000032.1"/>
</dbReference>
<organism evidence="3 4">
    <name type="scientific">Cohnella faecalis</name>
    <dbReference type="NCBI Taxonomy" id="2315694"/>
    <lineage>
        <taxon>Bacteria</taxon>
        <taxon>Bacillati</taxon>
        <taxon>Bacillota</taxon>
        <taxon>Bacilli</taxon>
        <taxon>Bacillales</taxon>
        <taxon>Paenibacillaceae</taxon>
        <taxon>Cohnella</taxon>
    </lineage>
</organism>
<dbReference type="InterPro" id="IPR010982">
    <property type="entry name" value="Lambda_DNA-bd_dom_sf"/>
</dbReference>
<keyword evidence="4" id="KW-1185">Reference proteome</keyword>
<dbReference type="PROSITE" id="PS50943">
    <property type="entry name" value="HTH_CROC1"/>
    <property type="match status" value="1"/>
</dbReference>
<dbReference type="InterPro" id="IPR001387">
    <property type="entry name" value="Cro/C1-type_HTH"/>
</dbReference>
<evidence type="ECO:0000259" key="2">
    <source>
        <dbReference type="PROSITE" id="PS50943"/>
    </source>
</evidence>
<dbReference type="Gene3D" id="1.10.260.40">
    <property type="entry name" value="lambda repressor-like DNA-binding domains"/>
    <property type="match status" value="1"/>
</dbReference>
<proteinExistence type="predicted"/>
<evidence type="ECO:0000256" key="1">
    <source>
        <dbReference type="ARBA" id="ARBA00023125"/>
    </source>
</evidence>
<dbReference type="PANTHER" id="PTHR46558:SF4">
    <property type="entry name" value="DNA-BIDING PHAGE PROTEIN"/>
    <property type="match status" value="1"/>
</dbReference>
<dbReference type="CDD" id="cd00093">
    <property type="entry name" value="HTH_XRE"/>
    <property type="match status" value="1"/>
</dbReference>
<gene>
    <name evidence="3" type="ORF">D3H35_13085</name>
</gene>
<name>A0A398CQN9_9BACL</name>
<evidence type="ECO:0000313" key="3">
    <source>
        <dbReference type="EMBL" id="RIE03118.1"/>
    </source>
</evidence>
<evidence type="ECO:0000313" key="4">
    <source>
        <dbReference type="Proteomes" id="UP000266340"/>
    </source>
</evidence>
<protein>
    <submittedName>
        <fullName evidence="3">Transcriptional regulator</fullName>
    </submittedName>
</protein>
<reference evidence="3 4" key="1">
    <citation type="submission" date="2018-09" db="EMBL/GenBank/DDBJ databases">
        <title>Cohnella cavernae sp. nov., isolated from a karst cave.</title>
        <authorList>
            <person name="Zhu H."/>
        </authorList>
    </citation>
    <scope>NUCLEOTIDE SEQUENCE [LARGE SCALE GENOMIC DNA]</scope>
    <source>
        <strain evidence="3 4">K2E09-144</strain>
    </source>
</reference>
<accession>A0A398CQN9</accession>
<dbReference type="AlphaFoldDB" id="A0A398CQN9"/>
<dbReference type="GO" id="GO:0003677">
    <property type="term" value="F:DNA binding"/>
    <property type="evidence" value="ECO:0007669"/>
    <property type="project" value="UniProtKB-KW"/>
</dbReference>
<dbReference type="Pfam" id="PF01381">
    <property type="entry name" value="HTH_3"/>
    <property type="match status" value="1"/>
</dbReference>
<feature type="domain" description="HTH cro/C1-type" evidence="2">
    <location>
        <begin position="5"/>
        <end position="59"/>
    </location>
</feature>
<comment type="caution">
    <text evidence="3">The sequence shown here is derived from an EMBL/GenBank/DDBJ whole genome shotgun (WGS) entry which is preliminary data.</text>
</comment>
<dbReference type="SUPFAM" id="SSF47413">
    <property type="entry name" value="lambda repressor-like DNA-binding domains"/>
    <property type="match status" value="1"/>
</dbReference>